<organism evidence="2 3">
    <name type="scientific">Deinococcus oregonensis</name>
    <dbReference type="NCBI Taxonomy" id="1805970"/>
    <lineage>
        <taxon>Bacteria</taxon>
        <taxon>Thermotogati</taxon>
        <taxon>Deinococcota</taxon>
        <taxon>Deinococci</taxon>
        <taxon>Deinococcales</taxon>
        <taxon>Deinococcaceae</taxon>
        <taxon>Deinococcus</taxon>
    </lineage>
</organism>
<gene>
    <name evidence="2" type="ORF">ACFFLM_22870</name>
</gene>
<accession>A0ABV6B4X5</accession>
<comment type="caution">
    <text evidence="2">The sequence shown here is derived from an EMBL/GenBank/DDBJ whole genome shotgun (WGS) entry which is preliminary data.</text>
</comment>
<name>A0ABV6B4X5_9DEIO</name>
<dbReference type="SMART" id="SM00849">
    <property type="entry name" value="Lactamase_B"/>
    <property type="match status" value="1"/>
</dbReference>
<dbReference type="Pfam" id="PF00753">
    <property type="entry name" value="Lactamase_B"/>
    <property type="match status" value="1"/>
</dbReference>
<sequence>MNNAHFGRVSGDVYALAVWDKGWQSYTNSYLILRDQQVMLIDTGKAEHFPQLQAALETLGKTADDVTVVLATHGHADHIGSVGRFPKAVNALHPHDFPLLSPADRAHFTLQLPDQGEVFGLTCWLWGDHTAGSCVLHDPASGVTFAGDPLCFFGEPLPEGALVARADALRDALVSWVGQGELYRDPRVQPERFRRGLAYLSTLDMSYLATGHGVILCGNLPAFFQALRAKA</sequence>
<dbReference type="Proteomes" id="UP001589733">
    <property type="component" value="Unassembled WGS sequence"/>
</dbReference>
<evidence type="ECO:0000313" key="3">
    <source>
        <dbReference type="Proteomes" id="UP001589733"/>
    </source>
</evidence>
<dbReference type="EMBL" id="JBHLYR010000066">
    <property type="protein sequence ID" value="MFB9994801.1"/>
    <property type="molecule type" value="Genomic_DNA"/>
</dbReference>
<reference evidence="2 3" key="1">
    <citation type="submission" date="2024-09" db="EMBL/GenBank/DDBJ databases">
        <authorList>
            <person name="Sun Q."/>
            <person name="Mori K."/>
        </authorList>
    </citation>
    <scope>NUCLEOTIDE SEQUENCE [LARGE SCALE GENOMIC DNA]</scope>
    <source>
        <strain evidence="2 3">JCM 13503</strain>
    </source>
</reference>
<dbReference type="RefSeq" id="WP_380016106.1">
    <property type="nucleotide sequence ID" value="NZ_JBHLYR010000066.1"/>
</dbReference>
<evidence type="ECO:0000259" key="1">
    <source>
        <dbReference type="SMART" id="SM00849"/>
    </source>
</evidence>
<proteinExistence type="predicted"/>
<dbReference type="InterPro" id="IPR050855">
    <property type="entry name" value="NDM-1-like"/>
</dbReference>
<dbReference type="PANTHER" id="PTHR42951">
    <property type="entry name" value="METALLO-BETA-LACTAMASE DOMAIN-CONTAINING"/>
    <property type="match status" value="1"/>
</dbReference>
<protein>
    <submittedName>
        <fullName evidence="2">MBL fold metallo-hydrolase</fullName>
    </submittedName>
</protein>
<dbReference type="Gene3D" id="3.60.15.10">
    <property type="entry name" value="Ribonuclease Z/Hydroxyacylglutathione hydrolase-like"/>
    <property type="match status" value="1"/>
</dbReference>
<dbReference type="InterPro" id="IPR001279">
    <property type="entry name" value="Metallo-B-lactamas"/>
</dbReference>
<feature type="domain" description="Metallo-beta-lactamase" evidence="1">
    <location>
        <begin position="26"/>
        <end position="212"/>
    </location>
</feature>
<evidence type="ECO:0000313" key="2">
    <source>
        <dbReference type="EMBL" id="MFB9994801.1"/>
    </source>
</evidence>
<keyword evidence="3" id="KW-1185">Reference proteome</keyword>
<dbReference type="SUPFAM" id="SSF56281">
    <property type="entry name" value="Metallo-hydrolase/oxidoreductase"/>
    <property type="match status" value="1"/>
</dbReference>
<dbReference type="InterPro" id="IPR036866">
    <property type="entry name" value="RibonucZ/Hydroxyglut_hydro"/>
</dbReference>